<sequence length="295" mass="31462">MADPSGKKPSSPHRGSGSGSGNGNDNGSEEKRSEPTMIPCSDNNGDGSSTPPVAPPLAQTPVTQPPVAQAGQSSGRLTKKKGKMGMKAGKGIAVGVAEEPGKKKFASLENLPGRARTCSICMREFPTARALFGHMRSHPERMWRGAHPPPVSPRWEEAAKHEEEQHDVEQTQPALELTGNLLKIGERILRTVKFKGKEGEIQAGGMNVGSSSGFMPTTHGSKFEKAGEATGRQGGSSSGDSGKKKKKRNTKKKPTKALDYTDEEQRKRIHSQIDLNKEASAEDDAGEEETPSTSD</sequence>
<gene>
    <name evidence="1" type="ORF">MLD38_007258</name>
</gene>
<reference evidence="2" key="1">
    <citation type="journal article" date="2023" name="Front. Plant Sci.">
        <title>Chromosomal-level genome assembly of Melastoma candidum provides insights into trichome evolution.</title>
        <authorList>
            <person name="Zhong Y."/>
            <person name="Wu W."/>
            <person name="Sun C."/>
            <person name="Zou P."/>
            <person name="Liu Y."/>
            <person name="Dai S."/>
            <person name="Zhou R."/>
        </authorList>
    </citation>
    <scope>NUCLEOTIDE SEQUENCE [LARGE SCALE GENOMIC DNA]</scope>
</reference>
<comment type="caution">
    <text evidence="1">The sequence shown here is derived from an EMBL/GenBank/DDBJ whole genome shotgun (WGS) entry which is preliminary data.</text>
</comment>
<protein>
    <submittedName>
        <fullName evidence="1">Uncharacterized protein</fullName>
    </submittedName>
</protein>
<organism evidence="1 2">
    <name type="scientific">Melastoma candidum</name>
    <dbReference type="NCBI Taxonomy" id="119954"/>
    <lineage>
        <taxon>Eukaryota</taxon>
        <taxon>Viridiplantae</taxon>
        <taxon>Streptophyta</taxon>
        <taxon>Embryophyta</taxon>
        <taxon>Tracheophyta</taxon>
        <taxon>Spermatophyta</taxon>
        <taxon>Magnoliopsida</taxon>
        <taxon>eudicotyledons</taxon>
        <taxon>Gunneridae</taxon>
        <taxon>Pentapetalae</taxon>
        <taxon>rosids</taxon>
        <taxon>malvids</taxon>
        <taxon>Myrtales</taxon>
        <taxon>Melastomataceae</taxon>
        <taxon>Melastomatoideae</taxon>
        <taxon>Melastomateae</taxon>
        <taxon>Melastoma</taxon>
    </lineage>
</organism>
<dbReference type="EMBL" id="CM042882">
    <property type="protein sequence ID" value="KAI4381151.1"/>
    <property type="molecule type" value="Genomic_DNA"/>
</dbReference>
<accession>A0ACB9RPT6</accession>
<proteinExistence type="predicted"/>
<keyword evidence="2" id="KW-1185">Reference proteome</keyword>
<evidence type="ECO:0000313" key="1">
    <source>
        <dbReference type="EMBL" id="KAI4381151.1"/>
    </source>
</evidence>
<name>A0ACB9RPT6_9MYRT</name>
<dbReference type="Proteomes" id="UP001057402">
    <property type="component" value="Chromosome 3"/>
</dbReference>
<evidence type="ECO:0000313" key="2">
    <source>
        <dbReference type="Proteomes" id="UP001057402"/>
    </source>
</evidence>